<comment type="caution">
    <text evidence="1">The sequence shown here is derived from an EMBL/GenBank/DDBJ whole genome shotgun (WGS) entry which is preliminary data.</text>
</comment>
<sequence length="132" mass="13871">MQPLDELARVNNSWDVGPLRLQHARHISVAGVLLPLLLHRRVVSSSSLPSPSPFPGSGSARLLQASSSALPTDGNRLGPRGGSNRCPSMVPFVRNSCAMYPARIRLSIAGLSGGFLPLAWAAAVGHRMVASA</sequence>
<reference evidence="2" key="1">
    <citation type="journal article" date="2023" name="Front. Plant Sci.">
        <title>Chromosomal-level genome assembly of Melastoma candidum provides insights into trichome evolution.</title>
        <authorList>
            <person name="Zhong Y."/>
            <person name="Wu W."/>
            <person name="Sun C."/>
            <person name="Zou P."/>
            <person name="Liu Y."/>
            <person name="Dai S."/>
            <person name="Zhou R."/>
        </authorList>
    </citation>
    <scope>NUCLEOTIDE SEQUENCE [LARGE SCALE GENOMIC DNA]</scope>
</reference>
<gene>
    <name evidence="1" type="ORF">MLD38_018126</name>
</gene>
<organism evidence="1 2">
    <name type="scientific">Melastoma candidum</name>
    <dbReference type="NCBI Taxonomy" id="119954"/>
    <lineage>
        <taxon>Eukaryota</taxon>
        <taxon>Viridiplantae</taxon>
        <taxon>Streptophyta</taxon>
        <taxon>Embryophyta</taxon>
        <taxon>Tracheophyta</taxon>
        <taxon>Spermatophyta</taxon>
        <taxon>Magnoliopsida</taxon>
        <taxon>eudicotyledons</taxon>
        <taxon>Gunneridae</taxon>
        <taxon>Pentapetalae</taxon>
        <taxon>rosids</taxon>
        <taxon>malvids</taxon>
        <taxon>Myrtales</taxon>
        <taxon>Melastomataceae</taxon>
        <taxon>Melastomatoideae</taxon>
        <taxon>Melastomateae</taxon>
        <taxon>Melastoma</taxon>
    </lineage>
</organism>
<keyword evidence="2" id="KW-1185">Reference proteome</keyword>
<protein>
    <submittedName>
        <fullName evidence="1">Uncharacterized protein</fullName>
    </submittedName>
</protein>
<evidence type="ECO:0000313" key="2">
    <source>
        <dbReference type="Proteomes" id="UP001057402"/>
    </source>
</evidence>
<evidence type="ECO:0000313" key="1">
    <source>
        <dbReference type="EMBL" id="KAI4369712.1"/>
    </source>
</evidence>
<proteinExistence type="predicted"/>
<accession>A0ACB9R139</accession>
<dbReference type="EMBL" id="CM042884">
    <property type="protein sequence ID" value="KAI4369712.1"/>
    <property type="molecule type" value="Genomic_DNA"/>
</dbReference>
<name>A0ACB9R139_9MYRT</name>
<dbReference type="Proteomes" id="UP001057402">
    <property type="component" value="Chromosome 5"/>
</dbReference>